<evidence type="ECO:0000256" key="7">
    <source>
        <dbReference type="SAM" id="Phobius"/>
    </source>
</evidence>
<dbReference type="PANTHER" id="PTHR47371:SF3">
    <property type="entry name" value="PHOSPHOGLYCEROL TRANSFERASE I"/>
    <property type="match status" value="1"/>
</dbReference>
<proteinExistence type="predicted"/>
<keyword evidence="5 7" id="KW-1133">Transmembrane helix</keyword>
<dbReference type="RefSeq" id="WP_058257516.1">
    <property type="nucleotide sequence ID" value="NZ_DUPS01000057.1"/>
</dbReference>
<evidence type="ECO:0000256" key="1">
    <source>
        <dbReference type="ARBA" id="ARBA00004651"/>
    </source>
</evidence>
<dbReference type="OrthoDB" id="5901192at2"/>
<evidence type="ECO:0000259" key="8">
    <source>
        <dbReference type="Pfam" id="PF00884"/>
    </source>
</evidence>
<name>A0A0K8J464_9FIRM</name>
<evidence type="ECO:0000256" key="6">
    <source>
        <dbReference type="ARBA" id="ARBA00023136"/>
    </source>
</evidence>
<keyword evidence="6 7" id="KW-0472">Membrane</keyword>
<dbReference type="EMBL" id="LN879430">
    <property type="protein sequence ID" value="CUH92118.1"/>
    <property type="molecule type" value="Genomic_DNA"/>
</dbReference>
<accession>A0A0K8J464</accession>
<dbReference type="GO" id="GO:0005886">
    <property type="term" value="C:plasma membrane"/>
    <property type="evidence" value="ECO:0007669"/>
    <property type="project" value="UniProtKB-SubCell"/>
</dbReference>
<keyword evidence="10" id="KW-1185">Reference proteome</keyword>
<evidence type="ECO:0000256" key="4">
    <source>
        <dbReference type="ARBA" id="ARBA00022692"/>
    </source>
</evidence>
<dbReference type="PANTHER" id="PTHR47371">
    <property type="entry name" value="LIPOTEICHOIC ACID SYNTHASE"/>
    <property type="match status" value="1"/>
</dbReference>
<dbReference type="Gene3D" id="3.40.720.10">
    <property type="entry name" value="Alkaline Phosphatase, subunit A"/>
    <property type="match status" value="1"/>
</dbReference>
<dbReference type="SUPFAM" id="SSF53649">
    <property type="entry name" value="Alkaline phosphatase-like"/>
    <property type="match status" value="1"/>
</dbReference>
<evidence type="ECO:0000313" key="9">
    <source>
        <dbReference type="EMBL" id="CUH92118.1"/>
    </source>
</evidence>
<dbReference type="Gene3D" id="3.30.1120.170">
    <property type="match status" value="1"/>
</dbReference>
<evidence type="ECO:0000256" key="5">
    <source>
        <dbReference type="ARBA" id="ARBA00022989"/>
    </source>
</evidence>
<gene>
    <name evidence="9" type="ORF">SD1D_0566</name>
</gene>
<dbReference type="Pfam" id="PF00884">
    <property type="entry name" value="Sulfatase"/>
    <property type="match status" value="1"/>
</dbReference>
<keyword evidence="4 7" id="KW-0812">Transmembrane</keyword>
<feature type="transmembrane region" description="Helical" evidence="7">
    <location>
        <begin position="138"/>
        <end position="159"/>
    </location>
</feature>
<dbReference type="InterPro" id="IPR050448">
    <property type="entry name" value="OpgB/LTA_synthase_biosynth"/>
</dbReference>
<dbReference type="AlphaFoldDB" id="A0A0K8J464"/>
<organism evidence="9 10">
    <name type="scientific">Herbinix luporum</name>
    <dbReference type="NCBI Taxonomy" id="1679721"/>
    <lineage>
        <taxon>Bacteria</taxon>
        <taxon>Bacillati</taxon>
        <taxon>Bacillota</taxon>
        <taxon>Clostridia</taxon>
        <taxon>Lachnospirales</taxon>
        <taxon>Lachnospiraceae</taxon>
        <taxon>Herbinix</taxon>
    </lineage>
</organism>
<dbReference type="Proteomes" id="UP000196053">
    <property type="component" value="Chromosome I"/>
</dbReference>
<feature type="transmembrane region" description="Helical" evidence="7">
    <location>
        <begin position="56"/>
        <end position="77"/>
    </location>
</feature>
<keyword evidence="3" id="KW-1003">Cell membrane</keyword>
<dbReference type="CDD" id="cd16015">
    <property type="entry name" value="LTA_synthase"/>
    <property type="match status" value="1"/>
</dbReference>
<reference evidence="10" key="1">
    <citation type="submission" date="2015-09" db="EMBL/GenBank/DDBJ databases">
        <authorList>
            <person name="Wibberg D."/>
        </authorList>
    </citation>
    <scope>NUCLEOTIDE SEQUENCE [LARGE SCALE GENOMIC DNA]</scope>
    <source>
        <strain evidence="10">SD1D</strain>
    </source>
</reference>
<dbReference type="InterPro" id="IPR017850">
    <property type="entry name" value="Alkaline_phosphatase_core_sf"/>
</dbReference>
<feature type="transmembrane region" description="Helical" evidence="7">
    <location>
        <begin position="26"/>
        <end position="50"/>
    </location>
</feature>
<comment type="subcellular location">
    <subcellularLocation>
        <location evidence="1">Cell membrane</location>
        <topology evidence="1">Multi-pass membrane protein</topology>
    </subcellularLocation>
</comment>
<feature type="transmembrane region" description="Helical" evidence="7">
    <location>
        <begin position="84"/>
        <end position="106"/>
    </location>
</feature>
<dbReference type="InterPro" id="IPR000917">
    <property type="entry name" value="Sulfatase_N"/>
</dbReference>
<evidence type="ECO:0000256" key="2">
    <source>
        <dbReference type="ARBA" id="ARBA00004936"/>
    </source>
</evidence>
<feature type="domain" description="Sulfatase N-terminal" evidence="8">
    <location>
        <begin position="323"/>
        <end position="591"/>
    </location>
</feature>
<evidence type="ECO:0000313" key="10">
    <source>
        <dbReference type="Proteomes" id="UP000196053"/>
    </source>
</evidence>
<dbReference type="KEGG" id="hsd:SD1D_0566"/>
<feature type="transmembrane region" description="Helical" evidence="7">
    <location>
        <begin position="171"/>
        <end position="190"/>
    </location>
</feature>
<sequence length="681" mass="78478">MKIKPCLSRFQDFITRLFSSIPKRNLLFPLIFFLGSLFYLEIITHLFIYHSIDGKIIYPIIFAIPMGLFFTIITGFFSRNVNIIIMWLVTAISCLIFSLQLVYYSVFKVYFSFQTLGMAQKAISEFGDDINNAILSNLLPLLLLMLPLLVLHFMIKDIFLCEKRKFNEQGILFVGIWACHFIALLSLPVYGKADYTPYDLYHHNKVPELTGRQLGVITLTRFDFVGLLKDDDLVLVDSHKETINTPKEKKPIITVSPTPIPIDTSPNIMDIDFEVLARNEENEVIRTLHQYFASVQPTNKNKYTGMFKGYNLIMITAEGFSPYAVHKDLTPTLYKLTKEGFVFNNFYTALWQTSTSDGEYVAMTGLIPIGTRSMYNSRNNLMPFALGNQFNLLGIESKAYHNHTYTYYERNETHPNLGYKFKAKGNGLILDTDVWPASDWEMIKYTVDEYINEEPFHVYYLTVSGHMNYTFAGNSMSYKNKNLVKDLPYSSEVKAYIACQIELDRALYELIERLTHKGIIDKTVIALSADHYPYGWDKENLDELAGYELDPNFEVYKNHFILWNSSMKKPIVVDKPASSLDILPTLSNLFGLTYDSRLLMGQDILSDAEPLVILGNRSFITDKVMFNSNTGEVINLTNQEIPSDYVRNINNIIKNKFNVSKSILNNDYYRYIFPNYPEGFN</sequence>
<protein>
    <recommendedName>
        <fullName evidence="8">Sulfatase N-terminal domain-containing protein</fullName>
    </recommendedName>
</protein>
<comment type="pathway">
    <text evidence="2">Cell wall biogenesis; lipoteichoic acid biosynthesis.</text>
</comment>
<evidence type="ECO:0000256" key="3">
    <source>
        <dbReference type="ARBA" id="ARBA00022475"/>
    </source>
</evidence>